<gene>
    <name evidence="1" type="ORF">BOKJ2_LOCUS5134</name>
</gene>
<proteinExistence type="predicted"/>
<dbReference type="OrthoDB" id="2019572at2759"/>
<evidence type="ECO:0000313" key="2">
    <source>
        <dbReference type="Proteomes" id="UP000614601"/>
    </source>
</evidence>
<name>A0A811KBL0_9BILA</name>
<comment type="caution">
    <text evidence="1">The sequence shown here is derived from an EMBL/GenBank/DDBJ whole genome shotgun (WGS) entry which is preliminary data.</text>
</comment>
<dbReference type="EMBL" id="CAJFDH010000003">
    <property type="protein sequence ID" value="CAD5213521.1"/>
    <property type="molecule type" value="Genomic_DNA"/>
</dbReference>
<keyword evidence="2" id="KW-1185">Reference proteome</keyword>
<dbReference type="Proteomes" id="UP000783686">
    <property type="component" value="Unassembled WGS sequence"/>
</dbReference>
<sequence length="136" mass="15370">MFPLMNEWSLKNLGIHLTLPEAYQNQSLVISKSISQATLSFEAVYHMFNVLNLTIFLDTVNGHNFEHELATSTLNANEILGIPGGFTTRCLFENPFGAITRFSKWAIEPKDKKHCLSGNIRHGICILGMWDMELLT</sequence>
<evidence type="ECO:0000313" key="1">
    <source>
        <dbReference type="EMBL" id="CAD5213521.1"/>
    </source>
</evidence>
<organism evidence="1 2">
    <name type="scientific">Bursaphelenchus okinawaensis</name>
    <dbReference type="NCBI Taxonomy" id="465554"/>
    <lineage>
        <taxon>Eukaryota</taxon>
        <taxon>Metazoa</taxon>
        <taxon>Ecdysozoa</taxon>
        <taxon>Nematoda</taxon>
        <taxon>Chromadorea</taxon>
        <taxon>Rhabditida</taxon>
        <taxon>Tylenchina</taxon>
        <taxon>Tylenchomorpha</taxon>
        <taxon>Aphelenchoidea</taxon>
        <taxon>Aphelenchoididae</taxon>
        <taxon>Bursaphelenchus</taxon>
    </lineage>
</organism>
<dbReference type="AlphaFoldDB" id="A0A811KBL0"/>
<dbReference type="PANTHER" id="PTHR46671:SF7">
    <property type="entry name" value="CORE-2_I-BRANCHING ENZYME"/>
    <property type="match status" value="1"/>
</dbReference>
<reference evidence="1" key="1">
    <citation type="submission" date="2020-09" db="EMBL/GenBank/DDBJ databases">
        <authorList>
            <person name="Kikuchi T."/>
        </authorList>
    </citation>
    <scope>NUCLEOTIDE SEQUENCE</scope>
    <source>
        <strain evidence="1">SH1</strain>
    </source>
</reference>
<dbReference type="EMBL" id="CAJFCW020000003">
    <property type="protein sequence ID" value="CAG9101034.1"/>
    <property type="molecule type" value="Genomic_DNA"/>
</dbReference>
<accession>A0A811KBL0</accession>
<dbReference type="PANTHER" id="PTHR46671">
    <property type="entry name" value="PROTEIN CBG11221"/>
    <property type="match status" value="1"/>
</dbReference>
<protein>
    <submittedName>
        <fullName evidence="1">Uncharacterized protein</fullName>
    </submittedName>
</protein>
<dbReference type="Proteomes" id="UP000614601">
    <property type="component" value="Unassembled WGS sequence"/>
</dbReference>